<gene>
    <name evidence="3" type="ORF">A1sIA79_03060</name>
</gene>
<dbReference type="PROSITE" id="PS50935">
    <property type="entry name" value="SSB"/>
    <property type="match status" value="1"/>
</dbReference>
<dbReference type="Gene3D" id="2.40.50.140">
    <property type="entry name" value="Nucleic acid-binding proteins"/>
    <property type="match status" value="1"/>
</dbReference>
<sequence length="123" mass="13766">MSPVAKAATKKKSVKKVVSDDIEIDYSLNDLLLRGRVSAQATSKELPSGDKVVEFRLIITRSEREGVDTLDIAAWSAKSRKIALTLQGDEWIEVSGSIHRRFWQSPTGVASRWQIEADEILRL</sequence>
<dbReference type="InterPro" id="IPR012340">
    <property type="entry name" value="NA-bd_OB-fold"/>
</dbReference>
<dbReference type="InterPro" id="IPR000424">
    <property type="entry name" value="Primosome_PriB/ssb"/>
</dbReference>
<keyword evidence="1 2" id="KW-0238">DNA-binding</keyword>
<name>A0ABM6ME96_9ACTN</name>
<evidence type="ECO:0000313" key="4">
    <source>
        <dbReference type="Proteomes" id="UP000217177"/>
    </source>
</evidence>
<reference evidence="3 4" key="1">
    <citation type="submission" date="2016-07" db="EMBL/GenBank/DDBJ databases">
        <title>High microdiversification within the ubiquitous acI lineage of Actinobacteria.</title>
        <authorList>
            <person name="Neuenschwander S.M."/>
            <person name="Salcher M."/>
            <person name="Ghai R."/>
            <person name="Pernthaler J."/>
        </authorList>
    </citation>
    <scope>NUCLEOTIDE SEQUENCE [LARGE SCALE GENOMIC DNA]</scope>
    <source>
        <strain evidence="3">MMS-IA-79</strain>
    </source>
</reference>
<evidence type="ECO:0000256" key="1">
    <source>
        <dbReference type="ARBA" id="ARBA00023125"/>
    </source>
</evidence>
<evidence type="ECO:0000256" key="2">
    <source>
        <dbReference type="PROSITE-ProRule" id="PRU00252"/>
    </source>
</evidence>
<dbReference type="SUPFAM" id="SSF50249">
    <property type="entry name" value="Nucleic acid-binding proteins"/>
    <property type="match status" value="1"/>
</dbReference>
<protein>
    <submittedName>
        <fullName evidence="3">Single-strand DNA-binding protein</fullName>
    </submittedName>
</protein>
<dbReference type="EMBL" id="CP016774">
    <property type="protein sequence ID" value="ASY17210.1"/>
    <property type="molecule type" value="Genomic_DNA"/>
</dbReference>
<dbReference type="GO" id="GO:0003677">
    <property type="term" value="F:DNA binding"/>
    <property type="evidence" value="ECO:0007669"/>
    <property type="project" value="UniProtKB-KW"/>
</dbReference>
<dbReference type="Proteomes" id="UP000217177">
    <property type="component" value="Chromosome"/>
</dbReference>
<dbReference type="Pfam" id="PF00436">
    <property type="entry name" value="SSB"/>
    <property type="match status" value="1"/>
</dbReference>
<accession>A0ABM6ME96</accession>
<keyword evidence="4" id="KW-1185">Reference proteome</keyword>
<evidence type="ECO:0000313" key="3">
    <source>
        <dbReference type="EMBL" id="ASY17210.1"/>
    </source>
</evidence>
<dbReference type="RefSeq" id="WP_223298379.1">
    <property type="nucleotide sequence ID" value="NZ_CP016774.1"/>
</dbReference>
<organism evidence="3 4">
    <name type="scientific">Candidatus Planktophila versatilis</name>
    <dbReference type="NCBI Taxonomy" id="1884905"/>
    <lineage>
        <taxon>Bacteria</taxon>
        <taxon>Bacillati</taxon>
        <taxon>Actinomycetota</taxon>
        <taxon>Actinomycetes</taxon>
        <taxon>Candidatus Nanopelagicales</taxon>
        <taxon>Candidatus Nanopelagicaceae</taxon>
        <taxon>Candidatus Planktophila</taxon>
    </lineage>
</organism>
<proteinExistence type="predicted"/>